<sequence>MTATLISLISIVLGITGANTFGVLVKKMSFGLVGNTIAGVFGSIIFIKSFGRLGFNPQAIVQLGETNFSLLVLNCIVSFFGGALSLYFVYLLKSKLNR</sequence>
<keyword evidence="1" id="KW-0812">Transmembrane</keyword>
<evidence type="ECO:0000313" key="3">
    <source>
        <dbReference type="Proteomes" id="UP001597532"/>
    </source>
</evidence>
<protein>
    <recommendedName>
        <fullName evidence="4">Fluoride ion transporter CrcB</fullName>
    </recommendedName>
</protein>
<dbReference type="EMBL" id="JBHUOK010000030">
    <property type="protein sequence ID" value="MFD2790261.1"/>
    <property type="molecule type" value="Genomic_DNA"/>
</dbReference>
<organism evidence="2 3">
    <name type="scientific">Arenibacter antarcticus</name>
    <dbReference type="NCBI Taxonomy" id="2040469"/>
    <lineage>
        <taxon>Bacteria</taxon>
        <taxon>Pseudomonadati</taxon>
        <taxon>Bacteroidota</taxon>
        <taxon>Flavobacteriia</taxon>
        <taxon>Flavobacteriales</taxon>
        <taxon>Flavobacteriaceae</taxon>
        <taxon>Arenibacter</taxon>
    </lineage>
</organism>
<name>A0ABW5VG70_9FLAO</name>
<feature type="transmembrane region" description="Helical" evidence="1">
    <location>
        <begin position="32"/>
        <end position="51"/>
    </location>
</feature>
<evidence type="ECO:0000313" key="2">
    <source>
        <dbReference type="EMBL" id="MFD2790261.1"/>
    </source>
</evidence>
<dbReference type="Proteomes" id="UP001597532">
    <property type="component" value="Unassembled WGS sequence"/>
</dbReference>
<keyword evidence="1" id="KW-1133">Transmembrane helix</keyword>
<evidence type="ECO:0000256" key="1">
    <source>
        <dbReference type="SAM" id="Phobius"/>
    </source>
</evidence>
<reference evidence="3" key="1">
    <citation type="journal article" date="2019" name="Int. J. Syst. Evol. Microbiol.">
        <title>The Global Catalogue of Microorganisms (GCM) 10K type strain sequencing project: providing services to taxonomists for standard genome sequencing and annotation.</title>
        <authorList>
            <consortium name="The Broad Institute Genomics Platform"/>
            <consortium name="The Broad Institute Genome Sequencing Center for Infectious Disease"/>
            <person name="Wu L."/>
            <person name="Ma J."/>
        </authorList>
    </citation>
    <scope>NUCLEOTIDE SEQUENCE [LARGE SCALE GENOMIC DNA]</scope>
    <source>
        <strain evidence="3">KCTC 52924</strain>
    </source>
</reference>
<accession>A0ABW5VG70</accession>
<feature type="transmembrane region" description="Helical" evidence="1">
    <location>
        <begin position="6"/>
        <end position="25"/>
    </location>
</feature>
<dbReference type="RefSeq" id="WP_251805722.1">
    <property type="nucleotide sequence ID" value="NZ_CP166679.1"/>
</dbReference>
<gene>
    <name evidence="2" type="ORF">ACFS1K_10835</name>
</gene>
<proteinExistence type="predicted"/>
<keyword evidence="1" id="KW-0472">Membrane</keyword>
<keyword evidence="3" id="KW-1185">Reference proteome</keyword>
<evidence type="ECO:0008006" key="4">
    <source>
        <dbReference type="Google" id="ProtNLM"/>
    </source>
</evidence>
<comment type="caution">
    <text evidence="2">The sequence shown here is derived from an EMBL/GenBank/DDBJ whole genome shotgun (WGS) entry which is preliminary data.</text>
</comment>
<feature type="transmembrane region" description="Helical" evidence="1">
    <location>
        <begin position="71"/>
        <end position="92"/>
    </location>
</feature>